<accession>A0A379FRH6</accession>
<feature type="domain" description="NADAR" evidence="7">
    <location>
        <begin position="20"/>
        <end position="177"/>
    </location>
</feature>
<dbReference type="GeneID" id="93673266"/>
<dbReference type="Pfam" id="PF08719">
    <property type="entry name" value="NADAR"/>
    <property type="match status" value="1"/>
</dbReference>
<proteinExistence type="inferred from homology"/>
<comment type="catalytic activity">
    <reaction evidence="1">
        <text>5-amino-6-(5-phospho-D-ribosylamino)uracil + H2O = 5,6-diaminouracil + D-ribose 5-phosphate</text>
        <dbReference type="Rhea" id="RHEA:55020"/>
        <dbReference type="ChEBI" id="CHEBI:15377"/>
        <dbReference type="ChEBI" id="CHEBI:46252"/>
        <dbReference type="ChEBI" id="CHEBI:58453"/>
        <dbReference type="ChEBI" id="CHEBI:78346"/>
    </reaction>
</comment>
<reference evidence="8 9" key="1">
    <citation type="submission" date="2018-06" db="EMBL/GenBank/DDBJ databases">
        <authorList>
            <consortium name="Pathogen Informatics"/>
            <person name="Doyle S."/>
        </authorList>
    </citation>
    <scope>NUCLEOTIDE SEQUENCE [LARGE SCALE GENOMIC DNA]</scope>
    <source>
        <strain evidence="8 9">NCTC11801</strain>
    </source>
</reference>
<evidence type="ECO:0000259" key="7">
    <source>
        <dbReference type="Pfam" id="PF08719"/>
    </source>
</evidence>
<evidence type="ECO:0000256" key="6">
    <source>
        <dbReference type="ARBA" id="ARBA00045377"/>
    </source>
</evidence>
<dbReference type="EMBL" id="UGTZ01000001">
    <property type="protein sequence ID" value="SUC31434.1"/>
    <property type="molecule type" value="Genomic_DNA"/>
</dbReference>
<name>A0A379FRH6_PRORE</name>
<dbReference type="RefSeq" id="WP_115167275.1">
    <property type="nucleotide sequence ID" value="NZ_ABEXOC020000001.1"/>
</dbReference>
<dbReference type="Proteomes" id="UP000254208">
    <property type="component" value="Unassembled WGS sequence"/>
</dbReference>
<evidence type="ECO:0000256" key="5">
    <source>
        <dbReference type="ARBA" id="ARBA00032343"/>
    </source>
</evidence>
<dbReference type="CDD" id="cd15457">
    <property type="entry name" value="NADAR"/>
    <property type="match status" value="1"/>
</dbReference>
<dbReference type="AlphaFoldDB" id="A0A379FRH6"/>
<comment type="catalytic activity">
    <reaction evidence="2">
        <text>2,5-diamino-6-hydroxy-4-(5-phosphoribosylamino)-pyrimidine + H2O = 2,5,6-triamino-4-hydroxypyrimidine + D-ribose 5-phosphate</text>
        <dbReference type="Rhea" id="RHEA:23436"/>
        <dbReference type="ChEBI" id="CHEBI:15377"/>
        <dbReference type="ChEBI" id="CHEBI:58614"/>
        <dbReference type="ChEBI" id="CHEBI:78346"/>
        <dbReference type="ChEBI" id="CHEBI:137796"/>
    </reaction>
</comment>
<protein>
    <recommendedName>
        <fullName evidence="4">N-glycosidase YbiA</fullName>
    </recommendedName>
    <alternativeName>
        <fullName evidence="5">Riboflavin biosynthesis intermediates N-glycosidase</fullName>
    </alternativeName>
</protein>
<evidence type="ECO:0000313" key="8">
    <source>
        <dbReference type="EMBL" id="SUC31434.1"/>
    </source>
</evidence>
<evidence type="ECO:0000256" key="4">
    <source>
        <dbReference type="ARBA" id="ARBA00014614"/>
    </source>
</evidence>
<evidence type="ECO:0000256" key="1">
    <source>
        <dbReference type="ARBA" id="ARBA00000022"/>
    </source>
</evidence>
<dbReference type="InterPro" id="IPR037238">
    <property type="entry name" value="YbiA-like_sf"/>
</dbReference>
<sequence>MDIKSLCKQYRSGKKFKYIFFWGHQTKQNQITKSCFSQWYPSPFVVDNHRFASAEHFMMAEKARLFGDLETLDKIIHAPNPGAAKAFGREVRGFKQDIWDENRFTIVVAANMAKFSQNKEIKQFLLATNERVLVEASPVDKIWGIGLAEDTENIENPLTWKGLNLLGFALMDVRSQLANLTL</sequence>
<organism evidence="8 9">
    <name type="scientific">Providencia rettgeri</name>
    <dbReference type="NCBI Taxonomy" id="587"/>
    <lineage>
        <taxon>Bacteria</taxon>
        <taxon>Pseudomonadati</taxon>
        <taxon>Pseudomonadota</taxon>
        <taxon>Gammaproteobacteria</taxon>
        <taxon>Enterobacterales</taxon>
        <taxon>Morganellaceae</taxon>
        <taxon>Providencia</taxon>
    </lineage>
</organism>
<evidence type="ECO:0000256" key="2">
    <source>
        <dbReference type="ARBA" id="ARBA00000751"/>
    </source>
</evidence>
<dbReference type="Gene3D" id="1.10.357.40">
    <property type="entry name" value="YbiA-like"/>
    <property type="match status" value="1"/>
</dbReference>
<evidence type="ECO:0000313" key="9">
    <source>
        <dbReference type="Proteomes" id="UP000254208"/>
    </source>
</evidence>
<dbReference type="NCBIfam" id="TIGR02464">
    <property type="entry name" value="ribofla_fusion"/>
    <property type="match status" value="1"/>
</dbReference>
<dbReference type="SUPFAM" id="SSF143990">
    <property type="entry name" value="YbiA-like"/>
    <property type="match status" value="1"/>
</dbReference>
<comment type="similarity">
    <text evidence="3">Belongs to the YbiA family.</text>
</comment>
<comment type="function">
    <text evidence="6">Catalyzes the hydrolysis of the N-glycosidic bond in the first two intermediates of riboflavin biosynthesis, which are highly reactive metabolites, yielding relatively innocuous products. Thus, can divert a surplus of harmful intermediates into relatively harmless products and pre-empt the damage these intermediates would otherwise do. Helps maintain flavin levels. May act on other substrates in vivo. Has no activity against GTP, nucleoside monophosphates or ADP-ribose. Is Required for swarming motility.</text>
</comment>
<dbReference type="InterPro" id="IPR012816">
    <property type="entry name" value="NADAR"/>
</dbReference>
<gene>
    <name evidence="8" type="primary">ybiA</name>
    <name evidence="8" type="ORF">NCTC11801_02385</name>
</gene>
<evidence type="ECO:0000256" key="3">
    <source>
        <dbReference type="ARBA" id="ARBA00008508"/>
    </source>
</evidence>